<dbReference type="HAMAP" id="MF_00689">
    <property type="entry name" value="Bpt"/>
    <property type="match status" value="1"/>
</dbReference>
<dbReference type="NCBIfam" id="NF002346">
    <property type="entry name" value="PRK01305.2-3"/>
    <property type="match status" value="1"/>
</dbReference>
<dbReference type="RefSeq" id="WP_289841700.1">
    <property type="nucleotide sequence ID" value="NZ_CATKSH010000002.1"/>
</dbReference>
<evidence type="ECO:0000313" key="7">
    <source>
        <dbReference type="EMBL" id="CAI9119595.1"/>
    </source>
</evidence>
<dbReference type="GO" id="GO:0008914">
    <property type="term" value="F:leucyl-tRNA--protein transferase activity"/>
    <property type="evidence" value="ECO:0007669"/>
    <property type="project" value="UniProtKB-UniRule"/>
</dbReference>
<feature type="domain" description="N-end rule aminoacyl transferase C-terminal" evidence="6">
    <location>
        <begin position="106"/>
        <end position="228"/>
    </location>
</feature>
<feature type="domain" description="N-end aminoacyl transferase N-terminal" evidence="5">
    <location>
        <begin position="17"/>
        <end position="86"/>
    </location>
</feature>
<protein>
    <recommendedName>
        <fullName evidence="4">Aspartate/glutamate leucyltransferase</fullName>
        <ecNumber evidence="4">2.3.2.29</ecNumber>
    </recommendedName>
</protein>
<dbReference type="GO" id="GO:0071596">
    <property type="term" value="P:ubiquitin-dependent protein catabolic process via the N-end rule pathway"/>
    <property type="evidence" value="ECO:0007669"/>
    <property type="project" value="InterPro"/>
</dbReference>
<keyword evidence="3 4" id="KW-0012">Acyltransferase</keyword>
<evidence type="ECO:0000256" key="1">
    <source>
        <dbReference type="ARBA" id="ARBA00022490"/>
    </source>
</evidence>
<dbReference type="EC" id="2.3.2.29" evidence="4"/>
<dbReference type="Pfam" id="PF04376">
    <property type="entry name" value="ATE_N"/>
    <property type="match status" value="1"/>
</dbReference>
<comment type="caution">
    <text evidence="7">The sequence shown here is derived from an EMBL/GenBank/DDBJ whole genome shotgun (WGS) entry which is preliminary data.</text>
</comment>
<dbReference type="Pfam" id="PF04377">
    <property type="entry name" value="ATE_C"/>
    <property type="match status" value="1"/>
</dbReference>
<comment type="catalytic activity">
    <reaction evidence="4">
        <text>N-terminal L-glutamyl-[protein] + L-leucyl-tRNA(Leu) = N-terminal L-leucyl-L-glutamyl-[protein] + tRNA(Leu) + H(+)</text>
        <dbReference type="Rhea" id="RHEA:50412"/>
        <dbReference type="Rhea" id="RHEA-COMP:9613"/>
        <dbReference type="Rhea" id="RHEA-COMP:9622"/>
        <dbReference type="Rhea" id="RHEA-COMP:12664"/>
        <dbReference type="Rhea" id="RHEA-COMP:12668"/>
        <dbReference type="ChEBI" id="CHEBI:15378"/>
        <dbReference type="ChEBI" id="CHEBI:64721"/>
        <dbReference type="ChEBI" id="CHEBI:78442"/>
        <dbReference type="ChEBI" id="CHEBI:78494"/>
        <dbReference type="ChEBI" id="CHEBI:133041"/>
        <dbReference type="EC" id="2.3.2.29"/>
    </reaction>
</comment>
<evidence type="ECO:0000256" key="3">
    <source>
        <dbReference type="ARBA" id="ARBA00023315"/>
    </source>
</evidence>
<gene>
    <name evidence="4" type="primary">bpt</name>
    <name evidence="7" type="ORF">LMG32879_000413</name>
</gene>
<keyword evidence="1 4" id="KW-0963">Cytoplasm</keyword>
<evidence type="ECO:0000259" key="5">
    <source>
        <dbReference type="Pfam" id="PF04376"/>
    </source>
</evidence>
<evidence type="ECO:0000259" key="6">
    <source>
        <dbReference type="Pfam" id="PF04377"/>
    </source>
</evidence>
<comment type="subcellular location">
    <subcellularLocation>
        <location evidence="4">Cytoplasm</location>
    </subcellularLocation>
</comment>
<dbReference type="InterPro" id="IPR007472">
    <property type="entry name" value="N-end_Aminoacyl_Trfase_C"/>
</dbReference>
<dbReference type="NCBIfam" id="NF002342">
    <property type="entry name" value="PRK01305.1-3"/>
    <property type="match status" value="1"/>
</dbReference>
<dbReference type="SUPFAM" id="SSF55729">
    <property type="entry name" value="Acyl-CoA N-acyltransferases (Nat)"/>
    <property type="match status" value="1"/>
</dbReference>
<dbReference type="GO" id="GO:0005737">
    <property type="term" value="C:cytoplasm"/>
    <property type="evidence" value="ECO:0007669"/>
    <property type="project" value="UniProtKB-SubCell"/>
</dbReference>
<dbReference type="InterPro" id="IPR007471">
    <property type="entry name" value="N-end_Aminoacyl_Trfase_N"/>
</dbReference>
<dbReference type="NCBIfam" id="NF002341">
    <property type="entry name" value="PRK01305.1-1"/>
    <property type="match status" value="1"/>
</dbReference>
<reference evidence="7" key="1">
    <citation type="submission" date="2023-03" db="EMBL/GenBank/DDBJ databases">
        <authorList>
            <person name="Cleenwerck I."/>
        </authorList>
    </citation>
    <scope>NUCLEOTIDE SEQUENCE</scope>
    <source>
        <strain evidence="7">LMG 32879</strain>
    </source>
</reference>
<dbReference type="PANTHER" id="PTHR21367:SF1">
    <property type="entry name" value="ARGINYL-TRNA--PROTEIN TRANSFERASE 1"/>
    <property type="match status" value="1"/>
</dbReference>
<dbReference type="GO" id="GO:0004057">
    <property type="term" value="F:arginyl-tRNA--protein transferase activity"/>
    <property type="evidence" value="ECO:0007669"/>
    <property type="project" value="InterPro"/>
</dbReference>
<dbReference type="PIRSF" id="PIRSF037208">
    <property type="entry name" value="ATE_pro_prd"/>
    <property type="match status" value="1"/>
</dbReference>
<evidence type="ECO:0000256" key="2">
    <source>
        <dbReference type="ARBA" id="ARBA00022679"/>
    </source>
</evidence>
<sequence>MTVSTSPRLFYTTSPMPCPYLPGRQERKVMTELTGPDAVALHDRLSQAGFRRSHAIAYAPVCAGCRACVPIRIPVRQFVPDRTQRRLLRRQAGITIMEVPPQATAEQYELFRRYQASRHESGDMAQMSASDYRAMVEDSPVATSLLEYRDAGGTLVCVSLVDELSDGLSAVYTFFETADPRASFGTFSILTLIEETRRRNLAHLYLGYWVRGSDKMAYKSRFRPAEIMRGGHWMPLSMTAGQS</sequence>
<evidence type="ECO:0000313" key="8">
    <source>
        <dbReference type="Proteomes" id="UP001176960"/>
    </source>
</evidence>
<name>A0AA35V9U2_9PROT</name>
<dbReference type="InterPro" id="IPR030700">
    <property type="entry name" value="N-end_Aminoacyl_Trfase"/>
</dbReference>
<keyword evidence="2 4" id="KW-0808">Transferase</keyword>
<dbReference type="AlphaFoldDB" id="A0AA35V9U2"/>
<keyword evidence="8" id="KW-1185">Reference proteome</keyword>
<proteinExistence type="inferred from homology"/>
<dbReference type="NCBIfam" id="NF002343">
    <property type="entry name" value="PRK01305.1-4"/>
    <property type="match status" value="1"/>
</dbReference>
<dbReference type="InterPro" id="IPR016181">
    <property type="entry name" value="Acyl_CoA_acyltransferase"/>
</dbReference>
<dbReference type="PANTHER" id="PTHR21367">
    <property type="entry name" value="ARGININE-TRNA-PROTEIN TRANSFERASE 1"/>
    <property type="match status" value="1"/>
</dbReference>
<comment type="similarity">
    <text evidence="4">Belongs to the R-transferase family. Bpt subfamily.</text>
</comment>
<comment type="function">
    <text evidence="4">Functions in the N-end rule pathway of protein degradation where it conjugates Leu from its aminoacyl-tRNA to the N-termini of proteins containing an N-terminal aspartate or glutamate.</text>
</comment>
<evidence type="ECO:0000256" key="4">
    <source>
        <dbReference type="HAMAP-Rule" id="MF_00689"/>
    </source>
</evidence>
<accession>A0AA35V9U2</accession>
<dbReference type="InterPro" id="IPR017138">
    <property type="entry name" value="Asp_Glu_LeuTrfase"/>
</dbReference>
<organism evidence="7 8">
    <name type="scientific">Brytella acorum</name>
    <dbReference type="NCBI Taxonomy" id="2959299"/>
    <lineage>
        <taxon>Bacteria</taxon>
        <taxon>Pseudomonadati</taxon>
        <taxon>Pseudomonadota</taxon>
        <taxon>Alphaproteobacteria</taxon>
        <taxon>Acetobacterales</taxon>
        <taxon>Acetobacteraceae</taxon>
        <taxon>Brytella</taxon>
    </lineage>
</organism>
<dbReference type="Proteomes" id="UP001176960">
    <property type="component" value="Unassembled WGS sequence"/>
</dbReference>
<comment type="catalytic activity">
    <reaction evidence="4">
        <text>N-terminal L-aspartyl-[protein] + L-leucyl-tRNA(Leu) = N-terminal L-leucyl-L-aspartyl-[protein] + tRNA(Leu) + H(+)</text>
        <dbReference type="Rhea" id="RHEA:50420"/>
        <dbReference type="Rhea" id="RHEA-COMP:9613"/>
        <dbReference type="Rhea" id="RHEA-COMP:9622"/>
        <dbReference type="Rhea" id="RHEA-COMP:12669"/>
        <dbReference type="Rhea" id="RHEA-COMP:12674"/>
        <dbReference type="ChEBI" id="CHEBI:15378"/>
        <dbReference type="ChEBI" id="CHEBI:64720"/>
        <dbReference type="ChEBI" id="CHEBI:78442"/>
        <dbReference type="ChEBI" id="CHEBI:78494"/>
        <dbReference type="ChEBI" id="CHEBI:133042"/>
        <dbReference type="EC" id="2.3.2.29"/>
    </reaction>
</comment>
<dbReference type="EMBL" id="CATKSH010000002">
    <property type="protein sequence ID" value="CAI9119595.1"/>
    <property type="molecule type" value="Genomic_DNA"/>
</dbReference>